<accession>A0AAE7W9X9</accession>
<sequence length="141" mass="15954">MATDFALNLGAGYTVQLGQEKIFVDHGDFKLRPDGQIKLIPDDDLATQVAQRLHIRCYLRKGEVFFNTQAGFPYAQLGKFKTHTSIFDNYMKHYILDTQGVDGLYNYDSVLDNATRKITLDFDVTTNSTGQPIKQSVEVKL</sequence>
<protein>
    <submittedName>
        <fullName evidence="1">Uncharacterized protein</fullName>
    </submittedName>
</protein>
<organism evidence="1 2">
    <name type="scientific">Hafnia phage vB_HpaM_Zyzzx</name>
    <dbReference type="NCBI Taxonomy" id="2836109"/>
    <lineage>
        <taxon>Viruses</taxon>
        <taxon>Duplodnaviria</taxon>
        <taxon>Heunggongvirae</taxon>
        <taxon>Uroviricota</taxon>
        <taxon>Caudoviricetes</taxon>
        <taxon>Andersonviridae</taxon>
        <taxon>Andersonviridae incertae sedis</taxon>
        <taxon>Daniellevirus</taxon>
        <taxon>Daniellevirus Zyzzx</taxon>
    </lineage>
</organism>
<name>A0AAE7W9X9_9CAUD</name>
<dbReference type="Proteomes" id="UP000827415">
    <property type="component" value="Segment"/>
</dbReference>
<proteinExistence type="predicted"/>
<reference evidence="1 2" key="1">
    <citation type="submission" date="2021-03" db="EMBL/GenBank/DDBJ databases">
        <authorList>
            <person name="Thompson D.W."/>
            <person name="Brown H.M.F."/>
            <person name="Thompson S.D."/>
            <person name="Grose J.H."/>
        </authorList>
    </citation>
    <scope>NUCLEOTIDE SEQUENCE [LARGE SCALE GENOMIC DNA]</scope>
</reference>
<gene>
    <name evidence="1" type="ORF">ZYZZX_125</name>
</gene>
<dbReference type="InterPro" id="IPR020288">
    <property type="entry name" value="Sheath_initiator"/>
</dbReference>
<dbReference type="Pfam" id="PF10934">
    <property type="entry name" value="Sheath_initiator"/>
    <property type="match status" value="1"/>
</dbReference>
<evidence type="ECO:0000313" key="1">
    <source>
        <dbReference type="EMBL" id="QYA57340.1"/>
    </source>
</evidence>
<dbReference type="EMBL" id="MW749004">
    <property type="protein sequence ID" value="QYA57340.1"/>
    <property type="molecule type" value="Genomic_DNA"/>
</dbReference>
<keyword evidence="2" id="KW-1185">Reference proteome</keyword>
<evidence type="ECO:0000313" key="2">
    <source>
        <dbReference type="Proteomes" id="UP000827415"/>
    </source>
</evidence>